<dbReference type="EMBL" id="LC534415">
    <property type="protein sequence ID" value="BCB67455.1"/>
    <property type="molecule type" value="Genomic_DNA"/>
</dbReference>
<dbReference type="Proteomes" id="UP000501113">
    <property type="component" value="Segment"/>
</dbReference>
<proteinExistence type="predicted"/>
<evidence type="ECO:0000313" key="1">
    <source>
        <dbReference type="EMBL" id="BCB67455.1"/>
    </source>
</evidence>
<name>A0A6F8X137_9VIRU</name>
<reference evidence="1" key="1">
    <citation type="journal article" date="2021" name="Microbiol. Resour. Announc.">
        <title>Genome Sequence of Lymphocystis Disease Virus 2 LCDV-JP_Oita_2018, Isolated from a Diseased Japanese Flounder (Paralichthys olivaceus) in Japan.</title>
        <authorList>
            <person name="Kawato S."/>
            <person name="Nozaki R."/>
            <person name="Hirono I."/>
            <person name="Kondo H."/>
        </authorList>
    </citation>
    <scope>NUCLEOTIDE SEQUENCE</scope>
    <source>
        <strain evidence="1">LCDV-JP_Oita_2018</strain>
    </source>
</reference>
<sequence length="200" mass="23411">MSFYNENVGFSIEGKKEYIYFEVDINYNNYKPPLKKNIHFKGYPDYFTLTGFLNVKDINKSTFECKEYPNQNADFLPQIFKYVVEIRNKNYDYVSFAFVVTIKNNSVQYNQIYVGCKSLNFFKINISKISQVLTKNFQDIKLISFGGIVCISDKTLHSYGSFQDYLYGTWNADFDDHKSLEIAILDSFGPYLLSNCIEHD</sequence>
<protein>
    <submittedName>
        <fullName evidence="1">Uncharacterized protein</fullName>
    </submittedName>
</protein>
<accession>A0A6F8X137</accession>
<organism evidence="1">
    <name type="scientific">Lymphocystis disease virus 2</name>
    <dbReference type="NCBI Taxonomy" id="159183"/>
    <lineage>
        <taxon>Viruses</taxon>
        <taxon>Varidnaviria</taxon>
        <taxon>Bamfordvirae</taxon>
        <taxon>Nucleocytoviricota</taxon>
        <taxon>Megaviricetes</taxon>
        <taxon>Pimascovirales</taxon>
        <taxon>Pimascovirales incertae sedis</taxon>
        <taxon>Iridoviridae</taxon>
        <taxon>Alphairidovirinae</taxon>
        <taxon>Lymphocystivirus</taxon>
        <taxon>Lymphocystivirus paralichthys1</taxon>
    </lineage>
</organism>